<feature type="region of interest" description="Disordered" evidence="1">
    <location>
        <begin position="223"/>
        <end position="263"/>
    </location>
</feature>
<evidence type="ECO:0000313" key="4">
    <source>
        <dbReference type="Proteomes" id="UP000236333"/>
    </source>
</evidence>
<dbReference type="InterPro" id="IPR043225">
    <property type="entry name" value="BACK_BTBD8"/>
</dbReference>
<organism evidence="3 4">
    <name type="scientific">Tetrabaena socialis</name>
    <dbReference type="NCBI Taxonomy" id="47790"/>
    <lineage>
        <taxon>Eukaryota</taxon>
        <taxon>Viridiplantae</taxon>
        <taxon>Chlorophyta</taxon>
        <taxon>core chlorophytes</taxon>
        <taxon>Chlorophyceae</taxon>
        <taxon>CS clade</taxon>
        <taxon>Chlamydomonadales</taxon>
        <taxon>Tetrabaenaceae</taxon>
        <taxon>Tetrabaena</taxon>
    </lineage>
</organism>
<proteinExistence type="predicted"/>
<feature type="non-terminal residue" evidence="3">
    <location>
        <position position="1"/>
    </location>
</feature>
<evidence type="ECO:0000259" key="2">
    <source>
        <dbReference type="Pfam" id="PF26017"/>
    </source>
</evidence>
<comment type="caution">
    <text evidence="3">The sequence shown here is derived from an EMBL/GenBank/DDBJ whole genome shotgun (WGS) entry which is preliminary data.</text>
</comment>
<evidence type="ECO:0000313" key="3">
    <source>
        <dbReference type="EMBL" id="PNH08268.1"/>
    </source>
</evidence>
<protein>
    <recommendedName>
        <fullName evidence="2">BTBD8 BACK domain-containing protein</fullName>
    </recommendedName>
</protein>
<feature type="compositionally biased region" description="Acidic residues" evidence="1">
    <location>
        <begin position="244"/>
        <end position="257"/>
    </location>
</feature>
<feature type="compositionally biased region" description="Low complexity" evidence="1">
    <location>
        <begin position="223"/>
        <end position="239"/>
    </location>
</feature>
<feature type="non-terminal residue" evidence="3">
    <location>
        <position position="263"/>
    </location>
</feature>
<sequence length="263" mass="28350">DNAAELLALSDLWCLAAVKQHVLTALRRGLCNSFRRPTGGAAAAEAVPQVAVLVRQALEYGLGDADGGLGRLYDDCTAWMGAWPARVWPTRTFSSMRRDVQEDVLVAAQSALSADSAPAALAACRHLASALPSVAWAARVRQMQEQLSCYGMSYAWGNFAEVCRRGGMRQDRSECWGPFLEELRAHVAANADPDAVVRALGQPGFEDVTRTLLYGPSLLTGTRGLPARPRPGGRAAAAGAREEKDEESWLESWLGEEEAGHMQ</sequence>
<dbReference type="PANTHER" id="PTHR22427">
    <property type="entry name" value="GH15728P"/>
    <property type="match status" value="1"/>
</dbReference>
<evidence type="ECO:0000256" key="1">
    <source>
        <dbReference type="SAM" id="MobiDB-lite"/>
    </source>
</evidence>
<accession>A0A2J8A6X1</accession>
<dbReference type="PANTHER" id="PTHR22427:SF7">
    <property type="entry name" value="GH15728P"/>
    <property type="match status" value="1"/>
</dbReference>
<keyword evidence="4" id="KW-1185">Reference proteome</keyword>
<dbReference type="AlphaFoldDB" id="A0A2J8A6X1"/>
<dbReference type="OrthoDB" id="409642at2759"/>
<feature type="domain" description="BTBD8 BACK" evidence="2">
    <location>
        <begin position="68"/>
        <end position="162"/>
    </location>
</feature>
<reference evidence="3 4" key="1">
    <citation type="journal article" date="2017" name="Mol. Biol. Evol.">
        <title>The 4-celled Tetrabaena socialis nuclear genome reveals the essential components for genetic control of cell number at the origin of multicellularity in the volvocine lineage.</title>
        <authorList>
            <person name="Featherston J."/>
            <person name="Arakaki Y."/>
            <person name="Hanschen E.R."/>
            <person name="Ferris P.J."/>
            <person name="Michod R.E."/>
            <person name="Olson B.J.S.C."/>
            <person name="Nozaki H."/>
            <person name="Durand P.M."/>
        </authorList>
    </citation>
    <scope>NUCLEOTIDE SEQUENCE [LARGE SCALE GENOMIC DNA]</scope>
    <source>
        <strain evidence="3 4">NIES-571</strain>
    </source>
</reference>
<gene>
    <name evidence="3" type="ORF">TSOC_005192</name>
</gene>
<dbReference type="Pfam" id="PF26017">
    <property type="entry name" value="BACK_BTBD8"/>
    <property type="match status" value="1"/>
</dbReference>
<dbReference type="EMBL" id="PGGS01000137">
    <property type="protein sequence ID" value="PNH08268.1"/>
    <property type="molecule type" value="Genomic_DNA"/>
</dbReference>
<name>A0A2J8A6X1_9CHLO</name>
<dbReference type="Proteomes" id="UP000236333">
    <property type="component" value="Unassembled WGS sequence"/>
</dbReference>